<dbReference type="Proteomes" id="UP000093757">
    <property type="component" value="Unassembled WGS sequence"/>
</dbReference>
<protein>
    <recommendedName>
        <fullName evidence="1">3-keto-alpha-glucoside-1,2-lyase/3-keto-2-hydroxy-glucal hydratase domain-containing protein</fullName>
    </recommendedName>
</protein>
<dbReference type="AlphaFoldDB" id="A0A1A6B9E0"/>
<name>A0A1A6B9E0_MYCGO</name>
<organism evidence="2 3">
    <name type="scientific">Mycobacterium gordonae</name>
    <dbReference type="NCBI Taxonomy" id="1778"/>
    <lineage>
        <taxon>Bacteria</taxon>
        <taxon>Bacillati</taxon>
        <taxon>Actinomycetota</taxon>
        <taxon>Actinomycetes</taxon>
        <taxon>Mycobacteriales</taxon>
        <taxon>Mycobacteriaceae</taxon>
        <taxon>Mycobacterium</taxon>
    </lineage>
</organism>
<comment type="caution">
    <text evidence="2">The sequence shown here is derived from an EMBL/GenBank/DDBJ whole genome shotgun (WGS) entry which is preliminary data.</text>
</comment>
<gene>
    <name evidence="2" type="ORF">A9W98_33225</name>
</gene>
<sequence length="185" mass="20318">MTLSAIFSSSCGNDSHGSMRPQTLNFAGMTWQVHDGKWQVEGDTLSGSGGHLATIQEFADGFIDMDVDTPAMGDRTVGIGFHITGPDLGNGYAFNFTASQTFNVFEGTDNNWQPVNPAMTTFQQTGSLQPNHNQFHIEMAGDRYRVWANGQQLADFTDASRKKGSLMLWVESSGWTVTFSHVRVK</sequence>
<dbReference type="InterPro" id="IPR010496">
    <property type="entry name" value="AL/BT2_dom"/>
</dbReference>
<feature type="domain" description="3-keto-alpha-glucoside-1,2-lyase/3-keto-2-hydroxy-glucal hydratase" evidence="1">
    <location>
        <begin position="31"/>
        <end position="185"/>
    </location>
</feature>
<reference evidence="2 3" key="1">
    <citation type="submission" date="2016-06" db="EMBL/GenBank/DDBJ databases">
        <authorList>
            <person name="Kjaerup R.B."/>
            <person name="Dalgaard T.S."/>
            <person name="Juul-Madsen H.R."/>
        </authorList>
    </citation>
    <scope>NUCLEOTIDE SEQUENCE [LARGE SCALE GENOMIC DNA]</scope>
    <source>
        <strain evidence="2 3">1245752.6</strain>
    </source>
</reference>
<evidence type="ECO:0000313" key="3">
    <source>
        <dbReference type="Proteomes" id="UP000093757"/>
    </source>
</evidence>
<evidence type="ECO:0000259" key="1">
    <source>
        <dbReference type="Pfam" id="PF06439"/>
    </source>
</evidence>
<evidence type="ECO:0000313" key="2">
    <source>
        <dbReference type="EMBL" id="OBR98858.1"/>
    </source>
</evidence>
<dbReference type="GO" id="GO:0016787">
    <property type="term" value="F:hydrolase activity"/>
    <property type="evidence" value="ECO:0007669"/>
    <property type="project" value="InterPro"/>
</dbReference>
<proteinExistence type="predicted"/>
<dbReference type="Gene3D" id="2.60.120.560">
    <property type="entry name" value="Exo-inulinase, domain 1"/>
    <property type="match status" value="1"/>
</dbReference>
<dbReference type="Pfam" id="PF06439">
    <property type="entry name" value="3keto-disac_hyd"/>
    <property type="match status" value="1"/>
</dbReference>
<accession>A0A1A6B9E0</accession>
<dbReference type="EMBL" id="MAEM01000491">
    <property type="protein sequence ID" value="OBR98858.1"/>
    <property type="molecule type" value="Genomic_DNA"/>
</dbReference>